<protein>
    <submittedName>
        <fullName evidence="1">YlaI family protein</fullName>
    </submittedName>
</protein>
<accession>A0ABN0ZFK2</accession>
<comment type="caution">
    <text evidence="1">The sequence shown here is derived from an EMBL/GenBank/DDBJ whole genome shotgun (WGS) entry which is preliminary data.</text>
</comment>
<evidence type="ECO:0000313" key="2">
    <source>
        <dbReference type="Proteomes" id="UP001501459"/>
    </source>
</evidence>
<name>A0ABN0ZFK2_9BACI</name>
<organism evidence="1 2">
    <name type="scientific">Lentibacillus halophilus</name>
    <dbReference type="NCBI Taxonomy" id="295065"/>
    <lineage>
        <taxon>Bacteria</taxon>
        <taxon>Bacillati</taxon>
        <taxon>Bacillota</taxon>
        <taxon>Bacilli</taxon>
        <taxon>Bacillales</taxon>
        <taxon>Bacillaceae</taxon>
        <taxon>Lentibacillus</taxon>
    </lineage>
</organism>
<dbReference type="RefSeq" id="WP_343753623.1">
    <property type="nucleotide sequence ID" value="NZ_BAAADM010000054.1"/>
</dbReference>
<dbReference type="Pfam" id="PF09963">
    <property type="entry name" value="DUF2197"/>
    <property type="match status" value="1"/>
</dbReference>
<evidence type="ECO:0000313" key="1">
    <source>
        <dbReference type="EMBL" id="GAA0446074.1"/>
    </source>
</evidence>
<reference evidence="1 2" key="1">
    <citation type="journal article" date="2019" name="Int. J. Syst. Evol. Microbiol.">
        <title>The Global Catalogue of Microorganisms (GCM) 10K type strain sequencing project: providing services to taxonomists for standard genome sequencing and annotation.</title>
        <authorList>
            <consortium name="The Broad Institute Genomics Platform"/>
            <consortium name="The Broad Institute Genome Sequencing Center for Infectious Disease"/>
            <person name="Wu L."/>
            <person name="Ma J."/>
        </authorList>
    </citation>
    <scope>NUCLEOTIDE SEQUENCE [LARGE SCALE GENOMIC DNA]</scope>
    <source>
        <strain evidence="1 2">JCM 12149</strain>
    </source>
</reference>
<dbReference type="InterPro" id="IPR019241">
    <property type="entry name" value="DUF2197"/>
</dbReference>
<proteinExistence type="predicted"/>
<sequence length="67" mass="8126">MKVTCALCDTLHDLQDDSLQAKRLRNRRISMYLCEECNGRIYNKTKKRHETGQFQLYNRHRKKKDLI</sequence>
<keyword evidence="2" id="KW-1185">Reference proteome</keyword>
<dbReference type="Proteomes" id="UP001501459">
    <property type="component" value="Unassembled WGS sequence"/>
</dbReference>
<dbReference type="EMBL" id="BAAADM010000054">
    <property type="protein sequence ID" value="GAA0446074.1"/>
    <property type="molecule type" value="Genomic_DNA"/>
</dbReference>
<gene>
    <name evidence="1" type="ORF">GCM10008983_24820</name>
</gene>